<dbReference type="Proteomes" id="UP001054846">
    <property type="component" value="Chromosome"/>
</dbReference>
<dbReference type="RefSeq" id="WP_230844130.1">
    <property type="nucleotide sequence ID" value="NZ_CP063845.1"/>
</dbReference>
<keyword evidence="2" id="KW-0732">Signal</keyword>
<protein>
    <recommendedName>
        <fullName evidence="5">Photosystem II protein PsbQ</fullName>
    </recommendedName>
</protein>
<keyword evidence="4" id="KW-1185">Reference proteome</keyword>
<sequence length="156" mass="17859">MQIPKWASLSAALGLVFVLGSSVAAQMNADLALTRSLLRTDRQQVVIKVMQLNAKDNEIFWPLYREYQAEVLKLNDRFIPILDTVSENKNLSEQQAQQLIDEVLQIREDELKLKKTYVQKFRAALPAPVVARYFQLEDKLDAINRFDLTGTIPLVK</sequence>
<feature type="coiled-coil region" evidence="1">
    <location>
        <begin position="82"/>
        <end position="109"/>
    </location>
</feature>
<feature type="signal peptide" evidence="2">
    <location>
        <begin position="1"/>
        <end position="24"/>
    </location>
</feature>
<evidence type="ECO:0000313" key="4">
    <source>
        <dbReference type="Proteomes" id="UP001054846"/>
    </source>
</evidence>
<feature type="chain" id="PRO_5046485935" description="Photosystem II protein PsbQ" evidence="2">
    <location>
        <begin position="25"/>
        <end position="156"/>
    </location>
</feature>
<dbReference type="EMBL" id="CP063845">
    <property type="protein sequence ID" value="UFP96798.1"/>
    <property type="molecule type" value="Genomic_DNA"/>
</dbReference>
<accession>A0ABY3PTI7</accession>
<keyword evidence="1" id="KW-0175">Coiled coil</keyword>
<evidence type="ECO:0000256" key="2">
    <source>
        <dbReference type="SAM" id="SignalP"/>
    </source>
</evidence>
<organism evidence="3 4">
    <name type="scientific">Gloeobacter morelensis MG652769</name>
    <dbReference type="NCBI Taxonomy" id="2781736"/>
    <lineage>
        <taxon>Bacteria</taxon>
        <taxon>Bacillati</taxon>
        <taxon>Cyanobacteriota</taxon>
        <taxon>Cyanophyceae</taxon>
        <taxon>Gloeobacterales</taxon>
        <taxon>Gloeobacteraceae</taxon>
        <taxon>Gloeobacter</taxon>
        <taxon>Gloeobacter morelensis</taxon>
    </lineage>
</organism>
<name>A0ABY3PTI7_9CYAN</name>
<reference evidence="3 4" key="1">
    <citation type="journal article" date="2021" name="Genome Biol. Evol.">
        <title>Complete Genome Sequencing of a Novel Gloeobacter Species from a Waterfall Cave in Mexico.</title>
        <authorList>
            <person name="Saw J.H."/>
            <person name="Cardona T."/>
            <person name="Montejano G."/>
        </authorList>
    </citation>
    <scope>NUCLEOTIDE SEQUENCE [LARGE SCALE GENOMIC DNA]</scope>
    <source>
        <strain evidence="3">MG652769</strain>
    </source>
</reference>
<evidence type="ECO:0000313" key="3">
    <source>
        <dbReference type="EMBL" id="UFP96798.1"/>
    </source>
</evidence>
<evidence type="ECO:0008006" key="5">
    <source>
        <dbReference type="Google" id="ProtNLM"/>
    </source>
</evidence>
<gene>
    <name evidence="3" type="ORF">ISF26_11560</name>
</gene>
<proteinExistence type="predicted"/>
<evidence type="ECO:0000256" key="1">
    <source>
        <dbReference type="SAM" id="Coils"/>
    </source>
</evidence>